<gene>
    <name evidence="2" type="ORF">LX78_00682</name>
</gene>
<dbReference type="RefSeq" id="WP_109681215.1">
    <property type="nucleotide sequence ID" value="NZ_QGGP01000001.1"/>
</dbReference>
<protein>
    <recommendedName>
        <fullName evidence="4">Flavodoxin</fullName>
    </recommendedName>
</protein>
<evidence type="ECO:0008006" key="4">
    <source>
        <dbReference type="Google" id="ProtNLM"/>
    </source>
</evidence>
<dbReference type="OrthoDB" id="982714at2"/>
<keyword evidence="1" id="KW-0472">Membrane</keyword>
<dbReference type="AlphaFoldDB" id="A0A316DWK9"/>
<keyword evidence="1" id="KW-0812">Transmembrane</keyword>
<evidence type="ECO:0000313" key="2">
    <source>
        <dbReference type="EMBL" id="PWK20973.1"/>
    </source>
</evidence>
<accession>A0A316DWK9</accession>
<dbReference type="EMBL" id="QGGP01000001">
    <property type="protein sequence ID" value="PWK20973.1"/>
    <property type="molecule type" value="Genomic_DNA"/>
</dbReference>
<proteinExistence type="predicted"/>
<organism evidence="2 3">
    <name type="scientific">Xanthomarina spongicola</name>
    <dbReference type="NCBI Taxonomy" id="570520"/>
    <lineage>
        <taxon>Bacteria</taxon>
        <taxon>Pseudomonadati</taxon>
        <taxon>Bacteroidota</taxon>
        <taxon>Flavobacteriia</taxon>
        <taxon>Flavobacteriales</taxon>
        <taxon>Flavobacteriaceae</taxon>
        <taxon>Xanthomarina</taxon>
    </lineage>
</organism>
<comment type="caution">
    <text evidence="2">The sequence shown here is derived from an EMBL/GenBank/DDBJ whole genome shotgun (WGS) entry which is preliminary data.</text>
</comment>
<evidence type="ECO:0000313" key="3">
    <source>
        <dbReference type="Proteomes" id="UP000245430"/>
    </source>
</evidence>
<name>A0A316DWK9_9FLAO</name>
<keyword evidence="3" id="KW-1185">Reference proteome</keyword>
<evidence type="ECO:0000256" key="1">
    <source>
        <dbReference type="SAM" id="Phobius"/>
    </source>
</evidence>
<sequence length="167" mass="19295">MTRKKKILYVFIGIITLFFLFLVWYKVTYSMDEAASYEINSPTNQTKLLIATQGSEFKNAITENIVNYYKKDSLYIKVIDVSLLDKINANKFNAIFLFHTWENLKPPIEVEKFIESNKALKSKIIIYTTSGNGSYKMENVDALTGESNIEDVKKVSNQIKRKLDDLL</sequence>
<feature type="transmembrane region" description="Helical" evidence="1">
    <location>
        <begin position="7"/>
        <end position="25"/>
    </location>
</feature>
<reference evidence="2 3" key="1">
    <citation type="submission" date="2018-05" db="EMBL/GenBank/DDBJ databases">
        <title>Genomic Encyclopedia of Archaeal and Bacterial Type Strains, Phase II (KMG-II): from individual species to whole genera.</title>
        <authorList>
            <person name="Goeker M."/>
        </authorList>
    </citation>
    <scope>NUCLEOTIDE SEQUENCE [LARGE SCALE GENOMIC DNA]</scope>
    <source>
        <strain evidence="2 3">DSM 22637</strain>
    </source>
</reference>
<dbReference type="Proteomes" id="UP000245430">
    <property type="component" value="Unassembled WGS sequence"/>
</dbReference>
<keyword evidence="1" id="KW-1133">Transmembrane helix</keyword>